<proteinExistence type="predicted"/>
<protein>
    <submittedName>
        <fullName evidence="1">Uncharacterized protein</fullName>
    </submittedName>
</protein>
<evidence type="ECO:0000313" key="2">
    <source>
        <dbReference type="Proteomes" id="UP000192602"/>
    </source>
</evidence>
<dbReference type="STRING" id="1069081.SAMN05660197_1640"/>
<evidence type="ECO:0000313" key="1">
    <source>
        <dbReference type="EMBL" id="SMC09818.1"/>
    </source>
</evidence>
<dbReference type="Proteomes" id="UP000192602">
    <property type="component" value="Unassembled WGS sequence"/>
</dbReference>
<dbReference type="AlphaFoldDB" id="A0A1W1WU19"/>
<accession>A0A1W1WU19</accession>
<name>A0A1W1WU19_9BACT</name>
<dbReference type="RefSeq" id="WP_084276089.1">
    <property type="nucleotide sequence ID" value="NZ_AP026671.1"/>
</dbReference>
<keyword evidence="2" id="KW-1185">Reference proteome</keyword>
<reference evidence="2" key="1">
    <citation type="submission" date="2017-04" db="EMBL/GenBank/DDBJ databases">
        <authorList>
            <person name="Varghese N."/>
            <person name="Submissions S."/>
        </authorList>
    </citation>
    <scope>NUCLEOTIDE SEQUENCE [LARGE SCALE GENOMIC DNA]</scope>
    <source>
        <strain evidence="2">DSM 16512</strain>
    </source>
</reference>
<sequence>MKILQRAIWITLLFAAFLRADYSGDLKNYLLSRTFTINGEFFLYKNRWIFGAFDKDGKVTSYYTLLGEEPTSKNPFGWKYFASSLNSNELQEAGYFVKIDFPYDLKNPYLAPYSWLYIDRKRGDAYKLVGADNGIFKYYDSDFDGVPDPLHNLYFNKENNKAQFYSCKDKMRYKNYRFTKLSKNDGAITYDCHFDSNKLDFEGRKTFEDITTTIHFDGTINGKRLIMQINKDFKNGTVSYEGLYNGRYIVCSQNYKAPKLSEISATELDALLNNWGEGGSEDPDFISGNCEVPQKNLENMEKANFTVTTSHTITDINMTSHIRIWEHIEKN</sequence>
<dbReference type="EMBL" id="FWWZ01000001">
    <property type="protein sequence ID" value="SMC09818.1"/>
    <property type="molecule type" value="Genomic_DNA"/>
</dbReference>
<gene>
    <name evidence="1" type="ORF">SAMN05660197_1640</name>
</gene>
<organism evidence="1 2">
    <name type="scientific">Nitratiruptor tergarcus DSM 16512</name>
    <dbReference type="NCBI Taxonomy" id="1069081"/>
    <lineage>
        <taxon>Bacteria</taxon>
        <taxon>Pseudomonadati</taxon>
        <taxon>Campylobacterota</taxon>
        <taxon>Epsilonproteobacteria</taxon>
        <taxon>Nautiliales</taxon>
        <taxon>Nitratiruptoraceae</taxon>
        <taxon>Nitratiruptor</taxon>
    </lineage>
</organism>